<dbReference type="PANTHER" id="PTHR33360">
    <property type="entry name" value="TRANSPOSASE FOR INSERTION SEQUENCE ELEMENT IS200"/>
    <property type="match status" value="1"/>
</dbReference>
<dbReference type="SUPFAM" id="SSF143422">
    <property type="entry name" value="Transposase IS200-like"/>
    <property type="match status" value="1"/>
</dbReference>
<evidence type="ECO:0000313" key="3">
    <source>
        <dbReference type="Proteomes" id="UP000178726"/>
    </source>
</evidence>
<dbReference type="InterPro" id="IPR002686">
    <property type="entry name" value="Transposase_17"/>
</dbReference>
<dbReference type="NCBIfam" id="NF033573">
    <property type="entry name" value="transpos_IS200"/>
    <property type="match status" value="1"/>
</dbReference>
<gene>
    <name evidence="2" type="ORF">A3I29_01990</name>
</gene>
<organism evidence="2 3">
    <name type="scientific">Candidatus Magasanikbacteria bacterium RIFCSPLOWO2_02_FULL_44_11</name>
    <dbReference type="NCBI Taxonomy" id="1798689"/>
    <lineage>
        <taxon>Bacteria</taxon>
        <taxon>Candidatus Magasanikiibacteriota</taxon>
    </lineage>
</organism>
<dbReference type="PANTHER" id="PTHR33360:SF2">
    <property type="entry name" value="TRANSPOSASE FOR INSERTION SEQUENCE ELEMENT IS200"/>
    <property type="match status" value="1"/>
</dbReference>
<dbReference type="EMBL" id="MFQK01000033">
    <property type="protein sequence ID" value="OGH80736.1"/>
    <property type="molecule type" value="Genomic_DNA"/>
</dbReference>
<feature type="domain" description="Transposase IS200-like" evidence="1">
    <location>
        <begin position="14"/>
        <end position="133"/>
    </location>
</feature>
<dbReference type="InterPro" id="IPR036515">
    <property type="entry name" value="Transposase_17_sf"/>
</dbReference>
<sequence length="140" mass="16357">MPTPPKYLTGAHTKHRLQYHLVWVPKYRKRVLTGKIAVRIEALFRQCAEMNRWNIAELEIMPDHINMLVQIGPDLALSKVVQFFKGGSSRAIRQEHPELEEFFWGDSFWADGYFAETVGIANEELIRRYIRNQQATSMPL</sequence>
<dbReference type="GO" id="GO:0006313">
    <property type="term" value="P:DNA transposition"/>
    <property type="evidence" value="ECO:0007669"/>
    <property type="project" value="InterPro"/>
</dbReference>
<dbReference type="SMART" id="SM01321">
    <property type="entry name" value="Y1_Tnp"/>
    <property type="match status" value="1"/>
</dbReference>
<dbReference type="Gene3D" id="3.30.70.1290">
    <property type="entry name" value="Transposase IS200-like"/>
    <property type="match status" value="1"/>
</dbReference>
<dbReference type="AlphaFoldDB" id="A0A1F6N9Z8"/>
<dbReference type="STRING" id="1798689.A3I29_01990"/>
<proteinExistence type="predicted"/>
<dbReference type="Proteomes" id="UP000178726">
    <property type="component" value="Unassembled WGS sequence"/>
</dbReference>
<dbReference type="GO" id="GO:0004803">
    <property type="term" value="F:transposase activity"/>
    <property type="evidence" value="ECO:0007669"/>
    <property type="project" value="InterPro"/>
</dbReference>
<dbReference type="GO" id="GO:0003677">
    <property type="term" value="F:DNA binding"/>
    <property type="evidence" value="ECO:0007669"/>
    <property type="project" value="InterPro"/>
</dbReference>
<comment type="caution">
    <text evidence="2">The sequence shown here is derived from an EMBL/GenBank/DDBJ whole genome shotgun (WGS) entry which is preliminary data.</text>
</comment>
<name>A0A1F6N9Z8_9BACT</name>
<evidence type="ECO:0000313" key="2">
    <source>
        <dbReference type="EMBL" id="OGH80736.1"/>
    </source>
</evidence>
<evidence type="ECO:0000259" key="1">
    <source>
        <dbReference type="SMART" id="SM01321"/>
    </source>
</evidence>
<dbReference type="Pfam" id="PF01797">
    <property type="entry name" value="Y1_Tnp"/>
    <property type="match status" value="1"/>
</dbReference>
<accession>A0A1F6N9Z8</accession>
<reference evidence="2 3" key="1">
    <citation type="journal article" date="2016" name="Nat. Commun.">
        <title>Thousands of microbial genomes shed light on interconnected biogeochemical processes in an aquifer system.</title>
        <authorList>
            <person name="Anantharaman K."/>
            <person name="Brown C.T."/>
            <person name="Hug L.A."/>
            <person name="Sharon I."/>
            <person name="Castelle C.J."/>
            <person name="Probst A.J."/>
            <person name="Thomas B.C."/>
            <person name="Singh A."/>
            <person name="Wilkins M.J."/>
            <person name="Karaoz U."/>
            <person name="Brodie E.L."/>
            <person name="Williams K.H."/>
            <person name="Hubbard S.S."/>
            <person name="Banfield J.F."/>
        </authorList>
    </citation>
    <scope>NUCLEOTIDE SEQUENCE [LARGE SCALE GENOMIC DNA]</scope>
</reference>
<protein>
    <recommendedName>
        <fullName evidence="1">Transposase IS200-like domain-containing protein</fullName>
    </recommendedName>
</protein>